<keyword evidence="7" id="KW-1185">Reference proteome</keyword>
<dbReference type="InterPro" id="IPR036271">
    <property type="entry name" value="Tet_transcr_reg_TetR-rel_C_sf"/>
</dbReference>
<dbReference type="EMBL" id="LAJE02000110">
    <property type="protein sequence ID" value="OEO31937.1"/>
    <property type="molecule type" value="Genomic_DNA"/>
</dbReference>
<dbReference type="GO" id="GO:0003677">
    <property type="term" value="F:DNA binding"/>
    <property type="evidence" value="ECO:0007669"/>
    <property type="project" value="UniProtKB-UniRule"/>
</dbReference>
<evidence type="ECO:0000256" key="2">
    <source>
        <dbReference type="ARBA" id="ARBA00023125"/>
    </source>
</evidence>
<dbReference type="SUPFAM" id="SSF46689">
    <property type="entry name" value="Homeodomain-like"/>
    <property type="match status" value="1"/>
</dbReference>
<feature type="DNA-binding region" description="H-T-H motif" evidence="4">
    <location>
        <begin position="32"/>
        <end position="51"/>
    </location>
</feature>
<comment type="caution">
    <text evidence="6">The sequence shown here is derived from an EMBL/GenBank/DDBJ whole genome shotgun (WGS) entry which is preliminary data.</text>
</comment>
<dbReference type="PANTHER" id="PTHR47506:SF1">
    <property type="entry name" value="HTH-TYPE TRANSCRIPTIONAL REGULATOR YJDC"/>
    <property type="match status" value="1"/>
</dbReference>
<evidence type="ECO:0000313" key="7">
    <source>
        <dbReference type="Proteomes" id="UP000095463"/>
    </source>
</evidence>
<keyword evidence="2 4" id="KW-0238">DNA-binding</keyword>
<evidence type="ECO:0000313" key="6">
    <source>
        <dbReference type="EMBL" id="OEO31937.1"/>
    </source>
</evidence>
<dbReference type="PANTHER" id="PTHR47506">
    <property type="entry name" value="TRANSCRIPTIONAL REGULATORY PROTEIN"/>
    <property type="match status" value="1"/>
</dbReference>
<dbReference type="Pfam" id="PF00440">
    <property type="entry name" value="TetR_N"/>
    <property type="match status" value="1"/>
</dbReference>
<organism evidence="6 7">
    <name type="scientific">Devosia insulae DS-56</name>
    <dbReference type="NCBI Taxonomy" id="1116389"/>
    <lineage>
        <taxon>Bacteria</taxon>
        <taxon>Pseudomonadati</taxon>
        <taxon>Pseudomonadota</taxon>
        <taxon>Alphaproteobacteria</taxon>
        <taxon>Hyphomicrobiales</taxon>
        <taxon>Devosiaceae</taxon>
        <taxon>Devosia</taxon>
    </lineage>
</organism>
<accession>A0A1E5XTL2</accession>
<dbReference type="SUPFAM" id="SSF48498">
    <property type="entry name" value="Tetracyclin repressor-like, C-terminal domain"/>
    <property type="match status" value="1"/>
</dbReference>
<dbReference type="Gene3D" id="1.10.357.10">
    <property type="entry name" value="Tetracycline Repressor, domain 2"/>
    <property type="match status" value="1"/>
</dbReference>
<dbReference type="AlphaFoldDB" id="A0A1E5XTL2"/>
<keyword evidence="3" id="KW-0804">Transcription</keyword>
<dbReference type="InterPro" id="IPR009057">
    <property type="entry name" value="Homeodomain-like_sf"/>
</dbReference>
<evidence type="ECO:0000256" key="4">
    <source>
        <dbReference type="PROSITE-ProRule" id="PRU00335"/>
    </source>
</evidence>
<proteinExistence type="predicted"/>
<keyword evidence="1" id="KW-0805">Transcription regulation</keyword>
<feature type="domain" description="HTH tetR-type" evidence="5">
    <location>
        <begin position="9"/>
        <end position="69"/>
    </location>
</feature>
<protein>
    <recommendedName>
        <fullName evidence="5">HTH tetR-type domain-containing protein</fullName>
    </recommendedName>
</protein>
<evidence type="ECO:0000256" key="3">
    <source>
        <dbReference type="ARBA" id="ARBA00023163"/>
    </source>
</evidence>
<evidence type="ECO:0000259" key="5">
    <source>
        <dbReference type="PROSITE" id="PS50977"/>
    </source>
</evidence>
<dbReference type="PRINTS" id="PR00455">
    <property type="entry name" value="HTHTETR"/>
</dbReference>
<dbReference type="RefSeq" id="WP_069908892.1">
    <property type="nucleotide sequence ID" value="NZ_LAJE02000110.1"/>
</dbReference>
<sequence>MAARRNVAGSKRERLTQAAVDLAHRQGFRKTTLAEIASESGVPLGNVYYYFKTRDDVGEAILSCREDQAAQQQLQFDQLPEPRARLAAFIDSTVANAAMVSQYGCPMGSLSAEMMKEGGHLAELSRSLFATPLAWMEAQFRAMGCKDDAGDLALQLLASLQGAMLLTHSFHEPSILQREGARLIGWLEAI</sequence>
<dbReference type="InterPro" id="IPR001647">
    <property type="entry name" value="HTH_TetR"/>
</dbReference>
<reference evidence="6 7" key="1">
    <citation type="journal article" date="2015" name="Genome Announc.">
        <title>Genome Assemblies of Three Soil-Associated Devosia species: D. insulae, D. limi, and D. soli.</title>
        <authorList>
            <person name="Hassan Y.I."/>
            <person name="Lepp D."/>
            <person name="Zhou T."/>
        </authorList>
    </citation>
    <scope>NUCLEOTIDE SEQUENCE [LARGE SCALE GENOMIC DNA]</scope>
    <source>
        <strain evidence="6 7">DS-56</strain>
    </source>
</reference>
<name>A0A1E5XTL2_9HYPH</name>
<gene>
    <name evidence="6" type="ORF">VW23_013910</name>
</gene>
<evidence type="ECO:0000256" key="1">
    <source>
        <dbReference type="ARBA" id="ARBA00023015"/>
    </source>
</evidence>
<dbReference type="Proteomes" id="UP000095463">
    <property type="component" value="Unassembled WGS sequence"/>
</dbReference>
<dbReference type="PROSITE" id="PS50977">
    <property type="entry name" value="HTH_TETR_2"/>
    <property type="match status" value="1"/>
</dbReference>